<evidence type="ECO:0000313" key="5">
    <source>
        <dbReference type="Proteomes" id="UP000284006"/>
    </source>
</evidence>
<dbReference type="PANTHER" id="PTHR43669">
    <property type="entry name" value="5-KETO-D-GLUCONATE 5-REDUCTASE"/>
    <property type="match status" value="1"/>
</dbReference>
<dbReference type="Gene3D" id="3.40.50.720">
    <property type="entry name" value="NAD(P)-binding Rossmann-like Domain"/>
    <property type="match status" value="1"/>
</dbReference>
<accession>A0A418Y4S4</accession>
<dbReference type="InterPro" id="IPR036291">
    <property type="entry name" value="NAD(P)-bd_dom_sf"/>
</dbReference>
<dbReference type="EMBL" id="QYUP01000075">
    <property type="protein sequence ID" value="RJG20977.1"/>
    <property type="molecule type" value="Genomic_DNA"/>
</dbReference>
<dbReference type="GO" id="GO:0016491">
    <property type="term" value="F:oxidoreductase activity"/>
    <property type="evidence" value="ECO:0007669"/>
    <property type="project" value="UniProtKB-KW"/>
</dbReference>
<dbReference type="SUPFAM" id="SSF51735">
    <property type="entry name" value="NAD(P)-binding Rossmann-fold domains"/>
    <property type="match status" value="1"/>
</dbReference>
<dbReference type="Proteomes" id="UP000284006">
    <property type="component" value="Unassembled WGS sequence"/>
</dbReference>
<proteinExistence type="inferred from homology"/>
<comment type="caution">
    <text evidence="4">The sequence shown here is derived from an EMBL/GenBank/DDBJ whole genome shotgun (WGS) entry which is preliminary data.</text>
</comment>
<reference evidence="4 5" key="1">
    <citation type="submission" date="2018-09" db="EMBL/GenBank/DDBJ databases">
        <authorList>
            <person name="Zhu H."/>
        </authorList>
    </citation>
    <scope>NUCLEOTIDE SEQUENCE [LARGE SCALE GENOMIC DNA]</scope>
    <source>
        <strain evidence="4 5">K1S02-61</strain>
    </source>
</reference>
<evidence type="ECO:0000313" key="4">
    <source>
        <dbReference type="EMBL" id="RJG20977.1"/>
    </source>
</evidence>
<evidence type="ECO:0000256" key="3">
    <source>
        <dbReference type="SAM" id="MobiDB-lite"/>
    </source>
</evidence>
<keyword evidence="5" id="KW-1185">Reference proteome</keyword>
<sequence length="245" mass="25232">MANIVVIGASGDVGRGIVEVLVSRGHAVAALARTASRVAALADELGRPASLHAMHGSLDSEAQAQAALGAVRAIFPGIDAVIVSVNGPREPAALLTNSPEQLAARLQADLVAHYTAARIFMPALAPGGVHLGIGGGSADFILQGGVPQSIAQAGLRMLYRGLAHECAQQPVEIRQLIIASIVNGSSMRGRADPLWVTDREIGAQVAAIVDDPGAFPGPILRLARRDDSGRPVFSSEGPSKVQGFR</sequence>
<keyword evidence="2" id="KW-0560">Oxidoreductase</keyword>
<dbReference type="AlphaFoldDB" id="A0A418Y4S4"/>
<protein>
    <submittedName>
        <fullName evidence="4">SDR family oxidoreductase</fullName>
    </submittedName>
</protein>
<dbReference type="PANTHER" id="PTHR43669:SF3">
    <property type="entry name" value="ALCOHOL DEHYDROGENASE, PUTATIVE (AFU_ORTHOLOGUE AFUA_3G03445)-RELATED"/>
    <property type="match status" value="1"/>
</dbReference>
<dbReference type="RefSeq" id="WP_119810221.1">
    <property type="nucleotide sequence ID" value="NZ_QYUP01000075.1"/>
</dbReference>
<comment type="similarity">
    <text evidence="1">Belongs to the short-chain dehydrogenases/reductases (SDR) family.</text>
</comment>
<dbReference type="OrthoDB" id="9787486at2"/>
<evidence type="ECO:0000256" key="1">
    <source>
        <dbReference type="ARBA" id="ARBA00006484"/>
    </source>
</evidence>
<gene>
    <name evidence="4" type="ORF">D3872_07645</name>
</gene>
<evidence type="ECO:0000256" key="2">
    <source>
        <dbReference type="ARBA" id="ARBA00023002"/>
    </source>
</evidence>
<feature type="region of interest" description="Disordered" evidence="3">
    <location>
        <begin position="226"/>
        <end position="245"/>
    </location>
</feature>
<name>A0A418Y4S4_9BURK</name>
<organism evidence="4 5">
    <name type="scientific">Massilia cavernae</name>
    <dbReference type="NCBI Taxonomy" id="2320864"/>
    <lineage>
        <taxon>Bacteria</taxon>
        <taxon>Pseudomonadati</taxon>
        <taxon>Pseudomonadota</taxon>
        <taxon>Betaproteobacteria</taxon>
        <taxon>Burkholderiales</taxon>
        <taxon>Oxalobacteraceae</taxon>
        <taxon>Telluria group</taxon>
        <taxon>Massilia</taxon>
    </lineage>
</organism>
<dbReference type="InterPro" id="IPR002347">
    <property type="entry name" value="SDR_fam"/>
</dbReference>
<dbReference type="Pfam" id="PF00106">
    <property type="entry name" value="adh_short"/>
    <property type="match status" value="1"/>
</dbReference>